<evidence type="ECO:0000313" key="2">
    <source>
        <dbReference type="EMBL" id="QHS58754.1"/>
    </source>
</evidence>
<dbReference type="EMBL" id="CP048113">
    <property type="protein sequence ID" value="QHS58754.1"/>
    <property type="molecule type" value="Genomic_DNA"/>
</dbReference>
<evidence type="ECO:0000313" key="3">
    <source>
        <dbReference type="Proteomes" id="UP000476411"/>
    </source>
</evidence>
<proteinExistence type="predicted"/>
<accession>A0A6B9ZBR9</accession>
<evidence type="ECO:0008006" key="4">
    <source>
        <dbReference type="Google" id="ProtNLM"/>
    </source>
</evidence>
<dbReference type="PROSITE" id="PS51257">
    <property type="entry name" value="PROKAR_LIPOPROTEIN"/>
    <property type="match status" value="1"/>
</dbReference>
<dbReference type="AlphaFoldDB" id="A0A6B9ZBR9"/>
<name>A0A6B9ZBR9_9BACT</name>
<gene>
    <name evidence="2" type="ORF">GWR21_03790</name>
</gene>
<keyword evidence="3" id="KW-1185">Reference proteome</keyword>
<protein>
    <recommendedName>
        <fullName evidence="4">Lipoprotein</fullName>
    </recommendedName>
</protein>
<organism evidence="2 3">
    <name type="scientific">Chitinophaga agri</name>
    <dbReference type="NCBI Taxonomy" id="2703787"/>
    <lineage>
        <taxon>Bacteria</taxon>
        <taxon>Pseudomonadati</taxon>
        <taxon>Bacteroidota</taxon>
        <taxon>Chitinophagia</taxon>
        <taxon>Chitinophagales</taxon>
        <taxon>Chitinophagaceae</taxon>
        <taxon>Chitinophaga</taxon>
    </lineage>
</organism>
<sequence length="119" mass="13377">MKGYLFITAAVILSAYACQQASSSANDNDLYALADTGYYKLTNTLQGGVFARTEIYTHQRDTSLSYVKVFNFDQQIAAIQFYKGTKKHGPTITYNEKGQKQLGTFYRNDTAVDMHSFSK</sequence>
<dbReference type="KEGG" id="chih:GWR21_03790"/>
<evidence type="ECO:0000256" key="1">
    <source>
        <dbReference type="SAM" id="SignalP"/>
    </source>
</evidence>
<reference evidence="2 3" key="1">
    <citation type="submission" date="2020-01" db="EMBL/GenBank/DDBJ databases">
        <title>Complete genome sequence of Chitinophaga sp. H33E-04 isolated from quinoa roots.</title>
        <authorList>
            <person name="Weon H.-Y."/>
            <person name="Lee S.A."/>
        </authorList>
    </citation>
    <scope>NUCLEOTIDE SEQUENCE [LARGE SCALE GENOMIC DNA]</scope>
    <source>
        <strain evidence="2 3">H33E-04</strain>
    </source>
</reference>
<keyword evidence="1" id="KW-0732">Signal</keyword>
<dbReference type="RefSeq" id="WP_162330457.1">
    <property type="nucleotide sequence ID" value="NZ_CP048113.1"/>
</dbReference>
<feature type="signal peptide" evidence="1">
    <location>
        <begin position="1"/>
        <end position="17"/>
    </location>
</feature>
<feature type="chain" id="PRO_5025392436" description="Lipoprotein" evidence="1">
    <location>
        <begin position="18"/>
        <end position="119"/>
    </location>
</feature>
<dbReference type="Proteomes" id="UP000476411">
    <property type="component" value="Chromosome"/>
</dbReference>